<sequence length="72" mass="8445">MKLHKRNFPADHKTENEVNRQGVAFIRANRLGFDYVPGMSYEELIMFAAGSYRLKLTRPYRRERGGGARRSR</sequence>
<evidence type="ECO:0000313" key="1">
    <source>
        <dbReference type="EMBL" id="GBP81912.1"/>
    </source>
</evidence>
<organism evidence="1 2">
    <name type="scientific">Eumeta variegata</name>
    <name type="common">Bagworm moth</name>
    <name type="synonym">Eumeta japonica</name>
    <dbReference type="NCBI Taxonomy" id="151549"/>
    <lineage>
        <taxon>Eukaryota</taxon>
        <taxon>Metazoa</taxon>
        <taxon>Ecdysozoa</taxon>
        <taxon>Arthropoda</taxon>
        <taxon>Hexapoda</taxon>
        <taxon>Insecta</taxon>
        <taxon>Pterygota</taxon>
        <taxon>Neoptera</taxon>
        <taxon>Endopterygota</taxon>
        <taxon>Lepidoptera</taxon>
        <taxon>Glossata</taxon>
        <taxon>Ditrysia</taxon>
        <taxon>Tineoidea</taxon>
        <taxon>Psychidae</taxon>
        <taxon>Oiketicinae</taxon>
        <taxon>Eumeta</taxon>
    </lineage>
</organism>
<name>A0A4C1Z3T8_EUMVA</name>
<gene>
    <name evidence="1" type="ORF">EVAR_65089_1</name>
</gene>
<dbReference type="AlphaFoldDB" id="A0A4C1Z3T8"/>
<accession>A0A4C1Z3T8</accession>
<dbReference type="Proteomes" id="UP000299102">
    <property type="component" value="Unassembled WGS sequence"/>
</dbReference>
<reference evidence="1 2" key="1">
    <citation type="journal article" date="2019" name="Commun. Biol.">
        <title>The bagworm genome reveals a unique fibroin gene that provides high tensile strength.</title>
        <authorList>
            <person name="Kono N."/>
            <person name="Nakamura H."/>
            <person name="Ohtoshi R."/>
            <person name="Tomita M."/>
            <person name="Numata K."/>
            <person name="Arakawa K."/>
        </authorList>
    </citation>
    <scope>NUCLEOTIDE SEQUENCE [LARGE SCALE GENOMIC DNA]</scope>
</reference>
<protein>
    <submittedName>
        <fullName evidence="1">Uncharacterized protein</fullName>
    </submittedName>
</protein>
<proteinExistence type="predicted"/>
<keyword evidence="2" id="KW-1185">Reference proteome</keyword>
<evidence type="ECO:0000313" key="2">
    <source>
        <dbReference type="Proteomes" id="UP000299102"/>
    </source>
</evidence>
<dbReference type="EMBL" id="BGZK01001537">
    <property type="protein sequence ID" value="GBP81912.1"/>
    <property type="molecule type" value="Genomic_DNA"/>
</dbReference>
<comment type="caution">
    <text evidence="1">The sequence shown here is derived from an EMBL/GenBank/DDBJ whole genome shotgun (WGS) entry which is preliminary data.</text>
</comment>